<accession>A0A3S3U3P5</accession>
<dbReference type="AlphaFoldDB" id="A0A3S3U3P5"/>
<name>A0A3S3U3P5_9ACTN</name>
<sequence length="123" mass="13021">MTPTVAVLRTLAIDAAALPPAPNGPLSDAQNTRRLRPHPAPCAACGTPARATRAIDTDVGRRWLDLCRTCMITSTKQPPAPPVPLTETMAAVREAAHRASISTALVLLVDPMHEKALTPDRSS</sequence>
<dbReference type="Proteomes" id="UP000283128">
    <property type="component" value="Unassembled WGS sequence"/>
</dbReference>
<gene>
    <name evidence="2" type="ORF">EOT10_40155</name>
</gene>
<protein>
    <submittedName>
        <fullName evidence="2">Uncharacterized protein</fullName>
    </submittedName>
</protein>
<evidence type="ECO:0000313" key="2">
    <source>
        <dbReference type="EMBL" id="RVU14807.1"/>
    </source>
</evidence>
<proteinExistence type="predicted"/>
<organism evidence="2 3">
    <name type="scientific">Streptomyces antnestii</name>
    <dbReference type="NCBI Taxonomy" id="2494256"/>
    <lineage>
        <taxon>Bacteria</taxon>
        <taxon>Bacillati</taxon>
        <taxon>Actinomycetota</taxon>
        <taxon>Actinomycetes</taxon>
        <taxon>Kitasatosporales</taxon>
        <taxon>Streptomycetaceae</taxon>
        <taxon>Streptomyces</taxon>
    </lineage>
</organism>
<evidence type="ECO:0000313" key="3">
    <source>
        <dbReference type="Proteomes" id="UP000283128"/>
    </source>
</evidence>
<feature type="region of interest" description="Disordered" evidence="1">
    <location>
        <begin position="19"/>
        <end position="41"/>
    </location>
</feature>
<reference evidence="2 3" key="1">
    <citation type="submission" date="2019-01" db="EMBL/GenBank/DDBJ databases">
        <title>Genome sequences of Streptomyces and Rhizobium isolates collected from root and soil.</title>
        <authorList>
            <person name="Chhettri S."/>
            <person name="Sevigny J.L."/>
            <person name="Sen A."/>
            <person name="Ennis N."/>
            <person name="Tisa L."/>
        </authorList>
    </citation>
    <scope>NUCLEOTIDE SEQUENCE [LARGE SCALE GENOMIC DNA]</scope>
    <source>
        <strain evidence="2 3">San01</strain>
    </source>
</reference>
<keyword evidence="3" id="KW-1185">Reference proteome</keyword>
<comment type="caution">
    <text evidence="2">The sequence shown here is derived from an EMBL/GenBank/DDBJ whole genome shotgun (WGS) entry which is preliminary data.</text>
</comment>
<dbReference type="OrthoDB" id="4315231at2"/>
<dbReference type="RefSeq" id="WP_127833312.1">
    <property type="nucleotide sequence ID" value="NZ_RZYA01000038.1"/>
</dbReference>
<evidence type="ECO:0000256" key="1">
    <source>
        <dbReference type="SAM" id="MobiDB-lite"/>
    </source>
</evidence>
<dbReference type="EMBL" id="RZYA01000038">
    <property type="protein sequence ID" value="RVU14807.1"/>
    <property type="molecule type" value="Genomic_DNA"/>
</dbReference>